<dbReference type="GeneID" id="85363953"/>
<proteinExistence type="predicted"/>
<dbReference type="RefSeq" id="XP_060324028.1">
    <property type="nucleotide sequence ID" value="XM_060480405.1"/>
</dbReference>
<dbReference type="SUPFAM" id="SSF81383">
    <property type="entry name" value="F-box domain"/>
    <property type="match status" value="1"/>
</dbReference>
<dbReference type="Gene3D" id="1.20.1280.50">
    <property type="match status" value="1"/>
</dbReference>
<name>A0AA39JJE0_ARMTA</name>
<organism evidence="2 3">
    <name type="scientific">Armillaria tabescens</name>
    <name type="common">Ringless honey mushroom</name>
    <name type="synonym">Agaricus tabescens</name>
    <dbReference type="NCBI Taxonomy" id="1929756"/>
    <lineage>
        <taxon>Eukaryota</taxon>
        <taxon>Fungi</taxon>
        <taxon>Dikarya</taxon>
        <taxon>Basidiomycota</taxon>
        <taxon>Agaricomycotina</taxon>
        <taxon>Agaricomycetes</taxon>
        <taxon>Agaricomycetidae</taxon>
        <taxon>Agaricales</taxon>
        <taxon>Marasmiineae</taxon>
        <taxon>Physalacriaceae</taxon>
        <taxon>Desarmillaria</taxon>
    </lineage>
</organism>
<feature type="domain" description="F-box" evidence="1">
    <location>
        <begin position="72"/>
        <end position="121"/>
    </location>
</feature>
<gene>
    <name evidence="2" type="ORF">EV420DRAFT_1752480</name>
</gene>
<evidence type="ECO:0000259" key="1">
    <source>
        <dbReference type="PROSITE" id="PS50181"/>
    </source>
</evidence>
<dbReference type="InterPro" id="IPR036047">
    <property type="entry name" value="F-box-like_dom_sf"/>
</dbReference>
<accession>A0AA39JJE0</accession>
<evidence type="ECO:0000313" key="2">
    <source>
        <dbReference type="EMBL" id="KAK0441523.1"/>
    </source>
</evidence>
<dbReference type="SMART" id="SM00256">
    <property type="entry name" value="FBOX"/>
    <property type="match status" value="1"/>
</dbReference>
<dbReference type="Proteomes" id="UP001175211">
    <property type="component" value="Unassembled WGS sequence"/>
</dbReference>
<protein>
    <recommendedName>
        <fullName evidence="1">F-box domain-containing protein</fullName>
    </recommendedName>
</protein>
<dbReference type="AlphaFoldDB" id="A0AA39JJE0"/>
<keyword evidence="3" id="KW-1185">Reference proteome</keyword>
<dbReference type="CDD" id="cd09917">
    <property type="entry name" value="F-box_SF"/>
    <property type="match status" value="1"/>
</dbReference>
<evidence type="ECO:0000313" key="3">
    <source>
        <dbReference type="Proteomes" id="UP001175211"/>
    </source>
</evidence>
<reference evidence="2" key="1">
    <citation type="submission" date="2023-06" db="EMBL/GenBank/DDBJ databases">
        <authorList>
            <consortium name="Lawrence Berkeley National Laboratory"/>
            <person name="Ahrendt S."/>
            <person name="Sahu N."/>
            <person name="Indic B."/>
            <person name="Wong-Bajracharya J."/>
            <person name="Merenyi Z."/>
            <person name="Ke H.-M."/>
            <person name="Monk M."/>
            <person name="Kocsube S."/>
            <person name="Drula E."/>
            <person name="Lipzen A."/>
            <person name="Balint B."/>
            <person name="Henrissat B."/>
            <person name="Andreopoulos B."/>
            <person name="Martin F.M."/>
            <person name="Harder C.B."/>
            <person name="Rigling D."/>
            <person name="Ford K.L."/>
            <person name="Foster G.D."/>
            <person name="Pangilinan J."/>
            <person name="Papanicolaou A."/>
            <person name="Barry K."/>
            <person name="LaButti K."/>
            <person name="Viragh M."/>
            <person name="Koriabine M."/>
            <person name="Yan M."/>
            <person name="Riley R."/>
            <person name="Champramary S."/>
            <person name="Plett K.L."/>
            <person name="Tsai I.J."/>
            <person name="Slot J."/>
            <person name="Sipos G."/>
            <person name="Plett J."/>
            <person name="Nagy L.G."/>
            <person name="Grigoriev I.V."/>
        </authorList>
    </citation>
    <scope>NUCLEOTIDE SEQUENCE</scope>
    <source>
        <strain evidence="2">CCBAS 213</strain>
    </source>
</reference>
<sequence>MQTHPASRTNARLFRVHRSLVPIPHKEMAQNDCLQNTASRVINRQKSTVRLASNTTTTTIISMTRRLRVGMLVRLLSMPPEMWLEIMGHLSPKDVLNLARTSKDLRSVFMHPSSTTMWKTARKTVDCLPPMSGFSEPRWANLMFVNKCNVRRVFFYWSSDILAHLCSSSSSVVKVRCAMLIFFFLLVYARSAWASTSFLTLRQVLIQVGSTLIKKLLPKRREKEFDVVKAKYLSLPKDKVDTYRQEKREYVKQVLNFVYIGNTWRQKMVKQREEELKELKENRAAAITKKLEALGYGEAFESLDFKLKFPEHPLVKQASALTEKEAVKAVEDERVSKALVTKTRIALATDILESRTAQVPSITDFLAFGPLKDILDLPLRITVGARHLRPVVDDFRKHWAERTQDELLRVLGDTRSKRQKRDYLACNVVYLSESKRRRVWTAEYLSRHESLMAFMPTFIRAIGLDPESATVEEIASLKQNHLCLICPGAHPFDGRSKTYLANYPVVRSSIWVGISQEEVASFPTQRYLR</sequence>
<dbReference type="EMBL" id="JAUEPS010000069">
    <property type="protein sequence ID" value="KAK0441523.1"/>
    <property type="molecule type" value="Genomic_DNA"/>
</dbReference>
<dbReference type="Pfam" id="PF00646">
    <property type="entry name" value="F-box"/>
    <property type="match status" value="1"/>
</dbReference>
<comment type="caution">
    <text evidence="2">The sequence shown here is derived from an EMBL/GenBank/DDBJ whole genome shotgun (WGS) entry which is preliminary data.</text>
</comment>
<dbReference type="InterPro" id="IPR001810">
    <property type="entry name" value="F-box_dom"/>
</dbReference>
<dbReference type="PROSITE" id="PS50181">
    <property type="entry name" value="FBOX"/>
    <property type="match status" value="1"/>
</dbReference>